<protein>
    <submittedName>
        <fullName evidence="6">Helix-turn-helix transcriptional regulator</fullName>
    </submittedName>
</protein>
<keyword evidence="4" id="KW-0812">Transmembrane</keyword>
<dbReference type="GO" id="GO:0003700">
    <property type="term" value="F:DNA-binding transcription factor activity"/>
    <property type="evidence" value="ECO:0007669"/>
    <property type="project" value="InterPro"/>
</dbReference>
<dbReference type="Gene3D" id="1.10.10.60">
    <property type="entry name" value="Homeodomain-like"/>
    <property type="match status" value="1"/>
</dbReference>
<accession>A0A931NGP1</accession>
<feature type="transmembrane region" description="Helical" evidence="4">
    <location>
        <begin position="159"/>
        <end position="179"/>
    </location>
</feature>
<dbReference type="Proteomes" id="UP000613266">
    <property type="component" value="Unassembled WGS sequence"/>
</dbReference>
<feature type="transmembrane region" description="Helical" evidence="4">
    <location>
        <begin position="39"/>
        <end position="59"/>
    </location>
</feature>
<dbReference type="InterPro" id="IPR018060">
    <property type="entry name" value="HTH_AraC"/>
</dbReference>
<feature type="transmembrane region" description="Helical" evidence="4">
    <location>
        <begin position="185"/>
        <end position="206"/>
    </location>
</feature>
<organism evidence="6 7">
    <name type="scientific">Inhella proteolytica</name>
    <dbReference type="NCBI Taxonomy" id="2795029"/>
    <lineage>
        <taxon>Bacteria</taxon>
        <taxon>Pseudomonadati</taxon>
        <taxon>Pseudomonadota</taxon>
        <taxon>Betaproteobacteria</taxon>
        <taxon>Burkholderiales</taxon>
        <taxon>Sphaerotilaceae</taxon>
        <taxon>Inhella</taxon>
    </lineage>
</organism>
<keyword evidence="4" id="KW-1133">Transmembrane helix</keyword>
<feature type="transmembrane region" description="Helical" evidence="4">
    <location>
        <begin position="125"/>
        <end position="147"/>
    </location>
</feature>
<dbReference type="EMBL" id="JAEDAK010000004">
    <property type="protein sequence ID" value="MBH9576918.1"/>
    <property type="molecule type" value="Genomic_DNA"/>
</dbReference>
<feature type="transmembrane region" description="Helical" evidence="4">
    <location>
        <begin position="71"/>
        <end position="89"/>
    </location>
</feature>
<keyword evidence="2" id="KW-0238">DNA-binding</keyword>
<dbReference type="AlphaFoldDB" id="A0A931NGP1"/>
<dbReference type="PANTHER" id="PTHR43280">
    <property type="entry name" value="ARAC-FAMILY TRANSCRIPTIONAL REGULATOR"/>
    <property type="match status" value="1"/>
</dbReference>
<dbReference type="InterPro" id="IPR009057">
    <property type="entry name" value="Homeodomain-like_sf"/>
</dbReference>
<evidence type="ECO:0000256" key="2">
    <source>
        <dbReference type="ARBA" id="ARBA00023125"/>
    </source>
</evidence>
<feature type="domain" description="HTH araC/xylS-type" evidence="5">
    <location>
        <begin position="244"/>
        <end position="349"/>
    </location>
</feature>
<gene>
    <name evidence="6" type="ORF">I7X39_08370</name>
</gene>
<dbReference type="PROSITE" id="PS00041">
    <property type="entry name" value="HTH_ARAC_FAMILY_1"/>
    <property type="match status" value="1"/>
</dbReference>
<keyword evidence="3" id="KW-0804">Transcription</keyword>
<keyword evidence="4" id="KW-0472">Membrane</keyword>
<dbReference type="InterPro" id="IPR018062">
    <property type="entry name" value="HTH_AraC-typ_CS"/>
</dbReference>
<evidence type="ECO:0000313" key="6">
    <source>
        <dbReference type="EMBL" id="MBH9576918.1"/>
    </source>
</evidence>
<feature type="transmembrane region" description="Helical" evidence="4">
    <location>
        <begin position="6"/>
        <end position="27"/>
    </location>
</feature>
<dbReference type="InterPro" id="IPR020449">
    <property type="entry name" value="Tscrpt_reg_AraC-type_HTH"/>
</dbReference>
<dbReference type="PANTHER" id="PTHR43280:SF29">
    <property type="entry name" value="ARAC-FAMILY TRANSCRIPTIONAL REGULATOR"/>
    <property type="match status" value="1"/>
</dbReference>
<evidence type="ECO:0000313" key="7">
    <source>
        <dbReference type="Proteomes" id="UP000613266"/>
    </source>
</evidence>
<evidence type="ECO:0000256" key="4">
    <source>
        <dbReference type="SAM" id="Phobius"/>
    </source>
</evidence>
<keyword evidence="7" id="KW-1185">Reference proteome</keyword>
<keyword evidence="1" id="KW-0805">Transcription regulation</keyword>
<comment type="caution">
    <text evidence="6">The sequence shown here is derived from an EMBL/GenBank/DDBJ whole genome shotgun (WGS) entry which is preliminary data.</text>
</comment>
<sequence length="354" mass="37338">MSEALALLDAALRGGLITLLALVGWQLQRRLPAGAAARPVLALFLPGLVVQLIGSTPAFEAQVPRAWQAPWVAVAVGNAVGFWCLVRLLFDDDFRLRARHLLAWAAVAAVGAAYCLLPPHPALTLLLRGAPLLCAAATLWVLGRGWSADLLEARRRLRLGLVSGGVAYTVLGVGLRLGTGGAPGPLALLDLLGLGAVIALGAAALLGPEAPRWQQLLLAEAEPLPAPSAAAEPAPAAPDAELLARLEPFMRSQQPYRDEALSLAGLAAQLGVPEYRLRRAINQGLGFRNFNAYVNQWRLDEARAALADPAQQARSVLDIALAAGFGSIGPFNRAFKAETGQTPTEFRRAQLAES</sequence>
<dbReference type="SUPFAM" id="SSF46689">
    <property type="entry name" value="Homeodomain-like"/>
    <property type="match status" value="1"/>
</dbReference>
<dbReference type="PRINTS" id="PR00032">
    <property type="entry name" value="HTHARAC"/>
</dbReference>
<dbReference type="SMART" id="SM00342">
    <property type="entry name" value="HTH_ARAC"/>
    <property type="match status" value="1"/>
</dbReference>
<dbReference type="RefSeq" id="WP_198110524.1">
    <property type="nucleotide sequence ID" value="NZ_JAEDAK010000004.1"/>
</dbReference>
<evidence type="ECO:0000259" key="5">
    <source>
        <dbReference type="PROSITE" id="PS01124"/>
    </source>
</evidence>
<dbReference type="Pfam" id="PF12833">
    <property type="entry name" value="HTH_18"/>
    <property type="match status" value="1"/>
</dbReference>
<feature type="transmembrane region" description="Helical" evidence="4">
    <location>
        <begin position="101"/>
        <end position="119"/>
    </location>
</feature>
<name>A0A931NGP1_9BURK</name>
<evidence type="ECO:0000256" key="1">
    <source>
        <dbReference type="ARBA" id="ARBA00023015"/>
    </source>
</evidence>
<proteinExistence type="predicted"/>
<evidence type="ECO:0000256" key="3">
    <source>
        <dbReference type="ARBA" id="ARBA00023163"/>
    </source>
</evidence>
<dbReference type="GO" id="GO:0043565">
    <property type="term" value="F:sequence-specific DNA binding"/>
    <property type="evidence" value="ECO:0007669"/>
    <property type="project" value="InterPro"/>
</dbReference>
<dbReference type="PROSITE" id="PS01124">
    <property type="entry name" value="HTH_ARAC_FAMILY_2"/>
    <property type="match status" value="1"/>
</dbReference>
<reference evidence="6" key="1">
    <citation type="submission" date="2020-12" db="EMBL/GenBank/DDBJ databases">
        <title>The genome sequence of Inhella sp. 1Y17.</title>
        <authorList>
            <person name="Liu Y."/>
        </authorList>
    </citation>
    <scope>NUCLEOTIDE SEQUENCE</scope>
    <source>
        <strain evidence="6">1Y17</strain>
    </source>
</reference>